<dbReference type="Pfam" id="PF01402">
    <property type="entry name" value="RHH_1"/>
    <property type="match status" value="1"/>
</dbReference>
<dbReference type="InterPro" id="IPR010985">
    <property type="entry name" value="Ribbon_hlx_hlx"/>
</dbReference>
<proteinExistence type="predicted"/>
<evidence type="ECO:0000313" key="3">
    <source>
        <dbReference type="Proteomes" id="UP001589788"/>
    </source>
</evidence>
<feature type="domain" description="Ribbon-helix-helix protein CopG" evidence="1">
    <location>
        <begin position="26"/>
        <end position="60"/>
    </location>
</feature>
<organism evidence="2 3">
    <name type="scientific">Aciditerrimonas ferrireducens</name>
    <dbReference type="NCBI Taxonomy" id="667306"/>
    <lineage>
        <taxon>Bacteria</taxon>
        <taxon>Bacillati</taxon>
        <taxon>Actinomycetota</taxon>
        <taxon>Acidimicrobiia</taxon>
        <taxon>Acidimicrobiales</taxon>
        <taxon>Acidimicrobiaceae</taxon>
        <taxon>Aciditerrimonas</taxon>
    </lineage>
</organism>
<accession>A0ABV6BZT1</accession>
<dbReference type="InterPro" id="IPR013321">
    <property type="entry name" value="Arc_rbn_hlx_hlx"/>
</dbReference>
<dbReference type="EMBL" id="JBHLYQ010000010">
    <property type="protein sequence ID" value="MFC0080940.1"/>
    <property type="molecule type" value="Genomic_DNA"/>
</dbReference>
<reference evidence="2 3" key="1">
    <citation type="submission" date="2024-09" db="EMBL/GenBank/DDBJ databases">
        <authorList>
            <person name="Sun Q."/>
            <person name="Mori K."/>
        </authorList>
    </citation>
    <scope>NUCLEOTIDE SEQUENCE [LARGE SCALE GENOMIC DNA]</scope>
    <source>
        <strain evidence="2 3">JCM 15389</strain>
    </source>
</reference>
<gene>
    <name evidence="2" type="ORF">ACFFRE_02050</name>
</gene>
<dbReference type="RefSeq" id="WP_377787671.1">
    <property type="nucleotide sequence ID" value="NZ_JBHLYQ010000010.1"/>
</dbReference>
<dbReference type="Proteomes" id="UP001589788">
    <property type="component" value="Unassembled WGS sequence"/>
</dbReference>
<name>A0ABV6BZT1_9ACTN</name>
<dbReference type="Gene3D" id="1.10.1220.10">
    <property type="entry name" value="Met repressor-like"/>
    <property type="match status" value="1"/>
</dbReference>
<keyword evidence="3" id="KW-1185">Reference proteome</keyword>
<comment type="caution">
    <text evidence="2">The sequence shown here is derived from an EMBL/GenBank/DDBJ whole genome shotgun (WGS) entry which is preliminary data.</text>
</comment>
<dbReference type="SUPFAM" id="SSF47598">
    <property type="entry name" value="Ribbon-helix-helix"/>
    <property type="match status" value="1"/>
</dbReference>
<protein>
    <submittedName>
        <fullName evidence="2">Ribbon-helix-helix domain-containing protein</fullName>
    </submittedName>
</protein>
<evidence type="ECO:0000259" key="1">
    <source>
        <dbReference type="Pfam" id="PF01402"/>
    </source>
</evidence>
<dbReference type="InterPro" id="IPR002145">
    <property type="entry name" value="CopG"/>
</dbReference>
<sequence length="66" mass="7725">MRRRVGRPPAPPGDRWVDRIRRAAYYLDVAVLEDLEHYCARTGATKSEVVRDALRAWLDQHTPTRH</sequence>
<evidence type="ECO:0000313" key="2">
    <source>
        <dbReference type="EMBL" id="MFC0080940.1"/>
    </source>
</evidence>